<accession>A0ACB8U146</accession>
<gene>
    <name evidence="1" type="ORF">BDY19DRAFT_952843</name>
</gene>
<sequence>MASYKQLMTTVLAVLCAALTIVAQQQQFATKESSTAHATGRHAFTPELRKFIEDLRQNGSIPGLSVAAIHSEGRVELESFGTSTEDGDELKPETLFNLASCSKAFLAGSVGILIDDFSHGRNVTPLPAGLRSFDWDTKVKDLLADDDWRLMDEWASEKSSIRDILSHVSGLPRHDLSYGPSDKPIDVIRRLRYLRPSFELREKFQYNNQMFMLTSHIISLYSGKPYIEFVRERIFSPLDMSTTTFSESEALKSGLLTHSFNIVGRRLPFWFPDSVKVLNAGPGGVISSTHDLTRWVQMLLNGGIDPATNKTILTASTMEAVTSAHSIVSQAPFPEFSLVGYGLGWFRYSYQGHEIVRHSGAIPGFSTEIAFLPHDGVGVVVLANASDKPNQAIAIVYRIIETILGLSHTGSSRYAGMQSENTSATLSPSESKIASSWKLPQSAMTVEETQHGSDEDYPLEKYIGTYTNPGYHNVTICSPHQLADSSALDPVCRDTLCDFSYFDDLSATLNTTLYLAIPNTWVRSARLVRLTKKPYQFNMTFTYLFPHGYGKNESPFELNEKGEFIEEAQFVVNKEGVAGFGMSNNDVTEVTERQRRGGSVKDMAGVWFEKL</sequence>
<protein>
    <submittedName>
        <fullName evidence="1">Beta-lactamase/transpeptidase-like protein</fullName>
    </submittedName>
</protein>
<reference evidence="1" key="1">
    <citation type="journal article" date="2021" name="Environ. Microbiol.">
        <title>Gene family expansions and transcriptome signatures uncover fungal adaptations to wood decay.</title>
        <authorList>
            <person name="Hage H."/>
            <person name="Miyauchi S."/>
            <person name="Viragh M."/>
            <person name="Drula E."/>
            <person name="Min B."/>
            <person name="Chaduli D."/>
            <person name="Navarro D."/>
            <person name="Favel A."/>
            <person name="Norest M."/>
            <person name="Lesage-Meessen L."/>
            <person name="Balint B."/>
            <person name="Merenyi Z."/>
            <person name="de Eugenio L."/>
            <person name="Morin E."/>
            <person name="Martinez A.T."/>
            <person name="Baldrian P."/>
            <person name="Stursova M."/>
            <person name="Martinez M.J."/>
            <person name="Novotny C."/>
            <person name="Magnuson J.K."/>
            <person name="Spatafora J.W."/>
            <person name="Maurice S."/>
            <person name="Pangilinan J."/>
            <person name="Andreopoulos W."/>
            <person name="LaButti K."/>
            <person name="Hundley H."/>
            <person name="Na H."/>
            <person name="Kuo A."/>
            <person name="Barry K."/>
            <person name="Lipzen A."/>
            <person name="Henrissat B."/>
            <person name="Riley R."/>
            <person name="Ahrendt S."/>
            <person name="Nagy L.G."/>
            <person name="Grigoriev I.V."/>
            <person name="Martin F."/>
            <person name="Rosso M.N."/>
        </authorList>
    </citation>
    <scope>NUCLEOTIDE SEQUENCE</scope>
    <source>
        <strain evidence="1">CBS 384.51</strain>
    </source>
</reference>
<proteinExistence type="predicted"/>
<dbReference type="EMBL" id="MU274916">
    <property type="protein sequence ID" value="KAI0087730.1"/>
    <property type="molecule type" value="Genomic_DNA"/>
</dbReference>
<dbReference type="Proteomes" id="UP001055072">
    <property type="component" value="Unassembled WGS sequence"/>
</dbReference>
<evidence type="ECO:0000313" key="2">
    <source>
        <dbReference type="Proteomes" id="UP001055072"/>
    </source>
</evidence>
<comment type="caution">
    <text evidence="1">The sequence shown here is derived from an EMBL/GenBank/DDBJ whole genome shotgun (WGS) entry which is preliminary data.</text>
</comment>
<evidence type="ECO:0000313" key="1">
    <source>
        <dbReference type="EMBL" id="KAI0087730.1"/>
    </source>
</evidence>
<organism evidence="1 2">
    <name type="scientific">Irpex rosettiformis</name>
    <dbReference type="NCBI Taxonomy" id="378272"/>
    <lineage>
        <taxon>Eukaryota</taxon>
        <taxon>Fungi</taxon>
        <taxon>Dikarya</taxon>
        <taxon>Basidiomycota</taxon>
        <taxon>Agaricomycotina</taxon>
        <taxon>Agaricomycetes</taxon>
        <taxon>Polyporales</taxon>
        <taxon>Irpicaceae</taxon>
        <taxon>Irpex</taxon>
    </lineage>
</organism>
<name>A0ACB8U146_9APHY</name>
<keyword evidence="2" id="KW-1185">Reference proteome</keyword>